<dbReference type="EMBL" id="JAAGWQ010000228">
    <property type="protein sequence ID" value="KAF5658821.1"/>
    <property type="molecule type" value="Genomic_DNA"/>
</dbReference>
<comment type="caution">
    <text evidence="4">The sequence shown here is derived from an EMBL/GenBank/DDBJ whole genome shotgun (WGS) entry which is preliminary data.</text>
</comment>
<proteinExistence type="predicted"/>
<reference evidence="4 5" key="1">
    <citation type="submission" date="2020-05" db="EMBL/GenBank/DDBJ databases">
        <title>Identification and distribution of gene clusters putatively required for synthesis of sphingolipid metabolism inhibitors in phylogenetically diverse species of the filamentous fungus Fusarium.</title>
        <authorList>
            <person name="Kim H.-S."/>
            <person name="Busman M."/>
            <person name="Brown D.W."/>
            <person name="Divon H."/>
            <person name="Uhlig S."/>
            <person name="Proctor R.H."/>
        </authorList>
    </citation>
    <scope>NUCLEOTIDE SEQUENCE [LARGE SCALE GENOMIC DNA]</scope>
    <source>
        <strain evidence="4 5">NRRL 20693</strain>
    </source>
</reference>
<feature type="compositionally biased region" description="Low complexity" evidence="2">
    <location>
        <begin position="137"/>
        <end position="146"/>
    </location>
</feature>
<feature type="transmembrane region" description="Helical" evidence="3">
    <location>
        <begin position="20"/>
        <end position="41"/>
    </location>
</feature>
<evidence type="ECO:0000256" key="2">
    <source>
        <dbReference type="SAM" id="MobiDB-lite"/>
    </source>
</evidence>
<evidence type="ECO:0000313" key="4">
    <source>
        <dbReference type="EMBL" id="KAF5658821.1"/>
    </source>
</evidence>
<keyword evidence="3" id="KW-0472">Membrane</keyword>
<protein>
    <submittedName>
        <fullName evidence="4">Uncharacterized protein</fullName>
    </submittedName>
</protein>
<name>A0A8H5SXC0_FUSHE</name>
<feature type="region of interest" description="Disordered" evidence="2">
    <location>
        <begin position="134"/>
        <end position="166"/>
    </location>
</feature>
<evidence type="ECO:0000256" key="1">
    <source>
        <dbReference type="SAM" id="Coils"/>
    </source>
</evidence>
<keyword evidence="1" id="KW-0175">Coiled coil</keyword>
<accession>A0A8H5SXC0</accession>
<keyword evidence="5" id="KW-1185">Reference proteome</keyword>
<sequence>MTPLYSRETFLYDHEKLQVVIIVLVCCLFFAALFLFLSMVWRAGYKQTIKEQAEQITRAQRYELVYISAQSNAAATERERNVCLEELRQSEMDVAEWKESAAKWKKQYERLAEDDKLATCDTCGRIRDFINSEEYSEGAAPASSPPDADEETTAVDEIPAVYRAPTVEDVPDAGETLRAVRWAPVGHS</sequence>
<dbReference type="Proteomes" id="UP000567885">
    <property type="component" value="Unassembled WGS sequence"/>
</dbReference>
<evidence type="ECO:0000256" key="3">
    <source>
        <dbReference type="SAM" id="Phobius"/>
    </source>
</evidence>
<organism evidence="4 5">
    <name type="scientific">Fusarium heterosporum</name>
    <dbReference type="NCBI Taxonomy" id="42747"/>
    <lineage>
        <taxon>Eukaryota</taxon>
        <taxon>Fungi</taxon>
        <taxon>Dikarya</taxon>
        <taxon>Ascomycota</taxon>
        <taxon>Pezizomycotina</taxon>
        <taxon>Sordariomycetes</taxon>
        <taxon>Hypocreomycetidae</taxon>
        <taxon>Hypocreales</taxon>
        <taxon>Nectriaceae</taxon>
        <taxon>Fusarium</taxon>
        <taxon>Fusarium heterosporum species complex</taxon>
    </lineage>
</organism>
<gene>
    <name evidence="4" type="ORF">FHETE_9700</name>
</gene>
<feature type="coiled-coil region" evidence="1">
    <location>
        <begin position="87"/>
        <end position="114"/>
    </location>
</feature>
<dbReference type="AlphaFoldDB" id="A0A8H5SXC0"/>
<keyword evidence="3" id="KW-1133">Transmembrane helix</keyword>
<evidence type="ECO:0000313" key="5">
    <source>
        <dbReference type="Proteomes" id="UP000567885"/>
    </source>
</evidence>
<keyword evidence="3" id="KW-0812">Transmembrane</keyword>